<protein>
    <recommendedName>
        <fullName evidence="3">Glycosyl transferase</fullName>
    </recommendedName>
</protein>
<comment type="caution">
    <text evidence="1">The sequence shown here is derived from an EMBL/GenBank/DDBJ whole genome shotgun (WGS) entry which is preliminary data.</text>
</comment>
<gene>
    <name evidence="1" type="ORF">F1188_14910</name>
</gene>
<evidence type="ECO:0000313" key="2">
    <source>
        <dbReference type="Proteomes" id="UP000324065"/>
    </source>
</evidence>
<dbReference type="Proteomes" id="UP000324065">
    <property type="component" value="Unassembled WGS sequence"/>
</dbReference>
<sequence>MPDIVFLFIGGSHQVFHVAPVAAELSRSLPDVSVVCLYPHGDQATADSLHRVREDLIAPALRIEGVRVPLPGRVYAAVIGRKSARKRFLLLSLIPRLRRAKAVVTAERTSARLRSMGLRSTLMIQFRHGAGDRAPRSERRLAAFDLVVVPGPKDLQRALAQGYVPAEKLRTCGYVKLDFFTDPARRIPRVFDNERPTVLYNPHFDPEISSWPVAAEVIDRFRHQSRYNLIFAPHIRVSENMGAAERDRWQSLAEPGKILIDLDSPRLVDMTYTLASDVYLGDMSSQLYEFLIRPRPAAFINAHHAAWRHNARFAGWALGEVAESVDAVLTAIDTAVAGHPAQIARQTAAVREAFGEVSGAAARGAEIVRAQIASTP</sequence>
<accession>A0A5M6I8V4</accession>
<proteinExistence type="predicted"/>
<dbReference type="EMBL" id="VWPJ01000015">
    <property type="protein sequence ID" value="KAA5604700.1"/>
    <property type="molecule type" value="Genomic_DNA"/>
</dbReference>
<dbReference type="AlphaFoldDB" id="A0A5M6I8V4"/>
<evidence type="ECO:0000313" key="1">
    <source>
        <dbReference type="EMBL" id="KAA5604700.1"/>
    </source>
</evidence>
<dbReference type="RefSeq" id="WP_150063239.1">
    <property type="nucleotide sequence ID" value="NZ_JACHII010000011.1"/>
</dbReference>
<dbReference type="OrthoDB" id="8437129at2"/>
<dbReference type="InterPro" id="IPR043148">
    <property type="entry name" value="TagF_C"/>
</dbReference>
<name>A0A5M6I8V4_9PROT</name>
<reference evidence="1 2" key="1">
    <citation type="submission" date="2019-09" db="EMBL/GenBank/DDBJ databases">
        <title>Genome sequence of Roseospira marina, one of the more divergent members of the non-sulfur purple photosynthetic bacterial family, the Rhodospirillaceae.</title>
        <authorList>
            <person name="Meyer T."/>
            <person name="Kyndt J."/>
        </authorList>
    </citation>
    <scope>NUCLEOTIDE SEQUENCE [LARGE SCALE GENOMIC DNA]</scope>
    <source>
        <strain evidence="1 2">DSM 15113</strain>
    </source>
</reference>
<evidence type="ECO:0008006" key="3">
    <source>
        <dbReference type="Google" id="ProtNLM"/>
    </source>
</evidence>
<keyword evidence="2" id="KW-1185">Reference proteome</keyword>
<dbReference type="Gene3D" id="3.40.50.12580">
    <property type="match status" value="1"/>
</dbReference>
<organism evidence="1 2">
    <name type="scientific">Roseospira marina</name>
    <dbReference type="NCBI Taxonomy" id="140057"/>
    <lineage>
        <taxon>Bacteria</taxon>
        <taxon>Pseudomonadati</taxon>
        <taxon>Pseudomonadota</taxon>
        <taxon>Alphaproteobacteria</taxon>
        <taxon>Rhodospirillales</taxon>
        <taxon>Rhodospirillaceae</taxon>
        <taxon>Roseospira</taxon>
    </lineage>
</organism>